<dbReference type="GO" id="GO:0016020">
    <property type="term" value="C:membrane"/>
    <property type="evidence" value="ECO:0007669"/>
    <property type="project" value="UniProtKB-SubCell"/>
</dbReference>
<keyword evidence="10" id="KW-0472">Membrane</keyword>
<accession>A0A102L8W6</accession>
<evidence type="ECO:0000256" key="3">
    <source>
        <dbReference type="ARBA" id="ARBA00022516"/>
    </source>
</evidence>
<reference evidence="12 13" key="1">
    <citation type="submission" date="2015-11" db="EMBL/GenBank/DDBJ databases">
        <title>Expanding the genomic diversity of Burkholderia species for the development of highly accurate diagnostics.</title>
        <authorList>
            <person name="Sahl J."/>
            <person name="Keim P."/>
            <person name="Wagner D."/>
        </authorList>
    </citation>
    <scope>NUCLEOTIDE SEQUENCE [LARGE SCALE GENOMIC DNA]</scope>
    <source>
        <strain evidence="12 13">RF32-BP4</strain>
    </source>
</reference>
<keyword evidence="7" id="KW-0560">Oxidoreductase</keyword>
<evidence type="ECO:0000256" key="9">
    <source>
        <dbReference type="ARBA" id="ARBA00023098"/>
    </source>
</evidence>
<sequence>MLRHKQKAETMQTSGIQRAERLAIVKFRVWLLHAASLAIFVVPFTWGLAAAAIIGFFIRVFAWEGGSHRYFSHRAFSTSRAFQLVLALLAAAGAQRGPIWWAAHHREHHRHSDQPGDPHSPVQRGFWYAHVGWVLDQDRLDTDLDGAKDLARFPELVWVNKYHYLFPYLLLVGTFLLGQYTAVFGRTGLGISAVVWVFFLSTLLSLHATFVVNTLTHARKPGWINQRRFDTPDTTTNSWLLAIPTMGASWHNNHHRYMNSARAGFYWWELDLTYCVLRLLAAVGIIWDLHPVPPKVLHEGKLGLAGAALERTSQNNFGKQR</sequence>
<evidence type="ECO:0000313" key="13">
    <source>
        <dbReference type="Proteomes" id="UP000065521"/>
    </source>
</evidence>
<evidence type="ECO:0000256" key="4">
    <source>
        <dbReference type="ARBA" id="ARBA00022692"/>
    </source>
</evidence>
<keyword evidence="5" id="KW-0276">Fatty acid metabolism</keyword>
<comment type="similarity">
    <text evidence="2">Belongs to the fatty acid desaturase type 2 family.</text>
</comment>
<dbReference type="PANTHER" id="PTHR11351">
    <property type="entry name" value="ACYL-COA DESATURASE"/>
    <property type="match status" value="1"/>
</dbReference>
<dbReference type="CDD" id="cd03505">
    <property type="entry name" value="Delta9-FADS-like"/>
    <property type="match status" value="1"/>
</dbReference>
<dbReference type="InterPro" id="IPR015876">
    <property type="entry name" value="Acyl-CoA_DS"/>
</dbReference>
<keyword evidence="3" id="KW-0444">Lipid biosynthesis</keyword>
<keyword evidence="8" id="KW-0408">Iron</keyword>
<dbReference type="Proteomes" id="UP000065521">
    <property type="component" value="Unassembled WGS sequence"/>
</dbReference>
<keyword evidence="6" id="KW-1133">Transmembrane helix</keyword>
<dbReference type="GO" id="GO:0016717">
    <property type="term" value="F:oxidoreductase activity, acting on paired donors, with oxidation of a pair of donors resulting in the reduction of molecular oxygen to two molecules of water"/>
    <property type="evidence" value="ECO:0007669"/>
    <property type="project" value="InterPro"/>
</dbReference>
<evidence type="ECO:0000313" key="12">
    <source>
        <dbReference type="EMBL" id="KUZ86164.1"/>
    </source>
</evidence>
<dbReference type="GO" id="GO:0006633">
    <property type="term" value="P:fatty acid biosynthetic process"/>
    <property type="evidence" value="ECO:0007669"/>
    <property type="project" value="UniProtKB-KW"/>
</dbReference>
<evidence type="ECO:0000256" key="8">
    <source>
        <dbReference type="ARBA" id="ARBA00023004"/>
    </source>
</evidence>
<dbReference type="PANTHER" id="PTHR11351:SF31">
    <property type="entry name" value="DESATURASE 1, ISOFORM A-RELATED"/>
    <property type="match status" value="1"/>
</dbReference>
<keyword evidence="11" id="KW-0275">Fatty acid biosynthesis</keyword>
<keyword evidence="9" id="KW-0443">Lipid metabolism</keyword>
<dbReference type="AlphaFoldDB" id="A0A102L8W6"/>
<dbReference type="PRINTS" id="PR00075">
    <property type="entry name" value="FACDDSATRASE"/>
</dbReference>
<dbReference type="EMBL" id="LOTN01000050">
    <property type="protein sequence ID" value="KUZ86164.1"/>
    <property type="molecule type" value="Genomic_DNA"/>
</dbReference>
<comment type="subcellular location">
    <subcellularLocation>
        <location evidence="1">Membrane</location>
        <topology evidence="1">Multi-pass membrane protein</topology>
    </subcellularLocation>
</comment>
<evidence type="ECO:0000256" key="2">
    <source>
        <dbReference type="ARBA" id="ARBA00008749"/>
    </source>
</evidence>
<protein>
    <submittedName>
        <fullName evidence="12">Delta-9 acyl-phospholipid desaturase</fullName>
    </submittedName>
</protein>
<gene>
    <name evidence="12" type="ORF">WI38_23190</name>
</gene>
<dbReference type="InterPro" id="IPR005804">
    <property type="entry name" value="FA_desaturase_dom"/>
</dbReference>
<name>A0A102L8W6_9BURK</name>
<evidence type="ECO:0000256" key="10">
    <source>
        <dbReference type="ARBA" id="ARBA00023136"/>
    </source>
</evidence>
<evidence type="ECO:0000256" key="1">
    <source>
        <dbReference type="ARBA" id="ARBA00004141"/>
    </source>
</evidence>
<evidence type="ECO:0000256" key="11">
    <source>
        <dbReference type="ARBA" id="ARBA00023160"/>
    </source>
</evidence>
<dbReference type="RefSeq" id="WP_059614123.1">
    <property type="nucleotide sequence ID" value="NZ_CP013368.1"/>
</dbReference>
<organism evidence="12 13">
    <name type="scientific">Burkholderia ubonensis</name>
    <dbReference type="NCBI Taxonomy" id="101571"/>
    <lineage>
        <taxon>Bacteria</taxon>
        <taxon>Pseudomonadati</taxon>
        <taxon>Pseudomonadota</taxon>
        <taxon>Betaproteobacteria</taxon>
        <taxon>Burkholderiales</taxon>
        <taxon>Burkholderiaceae</taxon>
        <taxon>Burkholderia</taxon>
        <taxon>Burkholderia cepacia complex</taxon>
    </lineage>
</organism>
<keyword evidence="4" id="KW-0812">Transmembrane</keyword>
<proteinExistence type="inferred from homology"/>
<dbReference type="Pfam" id="PF00487">
    <property type="entry name" value="FA_desaturase"/>
    <property type="match status" value="1"/>
</dbReference>
<comment type="caution">
    <text evidence="12">The sequence shown here is derived from an EMBL/GenBank/DDBJ whole genome shotgun (WGS) entry which is preliminary data.</text>
</comment>
<evidence type="ECO:0000256" key="5">
    <source>
        <dbReference type="ARBA" id="ARBA00022832"/>
    </source>
</evidence>
<evidence type="ECO:0000256" key="6">
    <source>
        <dbReference type="ARBA" id="ARBA00022989"/>
    </source>
</evidence>
<evidence type="ECO:0000256" key="7">
    <source>
        <dbReference type="ARBA" id="ARBA00023002"/>
    </source>
</evidence>